<feature type="non-terminal residue" evidence="7">
    <location>
        <position position="1"/>
    </location>
</feature>
<evidence type="ECO:0000313" key="7">
    <source>
        <dbReference type="EMBL" id="KKK88123.1"/>
    </source>
</evidence>
<protein>
    <recommendedName>
        <fullName evidence="2">alpha-L-fucosidase</fullName>
        <ecNumber evidence="2">3.2.1.51</ecNumber>
    </recommendedName>
</protein>
<organism evidence="7">
    <name type="scientific">marine sediment metagenome</name>
    <dbReference type="NCBI Taxonomy" id="412755"/>
    <lineage>
        <taxon>unclassified sequences</taxon>
        <taxon>metagenomes</taxon>
        <taxon>ecological metagenomes</taxon>
    </lineage>
</organism>
<dbReference type="SMART" id="SM00812">
    <property type="entry name" value="Alpha_L_fucos"/>
    <property type="match status" value="1"/>
</dbReference>
<dbReference type="PANTHER" id="PTHR10030:SF37">
    <property type="entry name" value="ALPHA-L-FUCOSIDASE-RELATED"/>
    <property type="match status" value="1"/>
</dbReference>
<evidence type="ECO:0000256" key="5">
    <source>
        <dbReference type="ARBA" id="ARBA00023295"/>
    </source>
</evidence>
<gene>
    <name evidence="7" type="ORF">LCGC14_2746340</name>
</gene>
<evidence type="ECO:0000256" key="1">
    <source>
        <dbReference type="ARBA" id="ARBA00007951"/>
    </source>
</evidence>
<keyword evidence="5" id="KW-0326">Glycosidase</keyword>
<dbReference type="EMBL" id="LAZR01050098">
    <property type="protein sequence ID" value="KKK88123.1"/>
    <property type="molecule type" value="Genomic_DNA"/>
</dbReference>
<name>A0A0F8Z344_9ZZZZ</name>
<proteinExistence type="inferred from homology"/>
<dbReference type="SUPFAM" id="SSF51445">
    <property type="entry name" value="(Trans)glycosidases"/>
    <property type="match status" value="1"/>
</dbReference>
<evidence type="ECO:0000256" key="2">
    <source>
        <dbReference type="ARBA" id="ARBA00012662"/>
    </source>
</evidence>
<evidence type="ECO:0000256" key="3">
    <source>
        <dbReference type="ARBA" id="ARBA00022729"/>
    </source>
</evidence>
<feature type="non-terminal residue" evidence="7">
    <location>
        <position position="423"/>
    </location>
</feature>
<dbReference type="GO" id="GO:0016139">
    <property type="term" value="P:glycoside catabolic process"/>
    <property type="evidence" value="ECO:0007669"/>
    <property type="project" value="TreeGrafter"/>
</dbReference>
<comment type="similarity">
    <text evidence="1">Belongs to the glycosyl hydrolase 29 family.</text>
</comment>
<sequence length="423" mass="48527">HEGTIINGKGDKPGDFEDRMLTGLSEVQFIAPGLIELKTPGDRLTLKEGSGKSTNYQIRLLKKPSESIKFAAVPEGRSLALNAGKAGEALFLDFNAKNWNQWQNIEVKAVDDDRDTTDLVVSIAHFFKPEKRQGFSKVSQTLEVSIEDNDETPIEDLKPIDPDKRMEWFRDIKYYWFICWGPCAIGGGEISFSRANYIGSARYDQFYKEFKGEKFDAEEWVKLAKAGGLKTIVLIAKHCDGFAMWDTETTDYDIMSTPFGRDMTKELAEACKKHGLRFSLYYSNPDWYNPDWWCAVTGPGYELKPEEYGTDNYEFSSWWGRAHIPEGQKPNKQRYVKYMTKQCEELLNNYGDISLMWWDGANPGCFGQIWVNEQETIGRDLEKLARKWQPAMVQNNRLGWDRTTPSYPGGWFSDAFGDYNSTE</sequence>
<accession>A0A0F8Z344</accession>
<dbReference type="InterPro" id="IPR000933">
    <property type="entry name" value="Glyco_hydro_29"/>
</dbReference>
<comment type="caution">
    <text evidence="7">The sequence shown here is derived from an EMBL/GenBank/DDBJ whole genome shotgun (WGS) entry which is preliminary data.</text>
</comment>
<dbReference type="InterPro" id="IPR057739">
    <property type="entry name" value="Glyco_hydro_29_N"/>
</dbReference>
<evidence type="ECO:0000256" key="4">
    <source>
        <dbReference type="ARBA" id="ARBA00022801"/>
    </source>
</evidence>
<evidence type="ECO:0000259" key="6">
    <source>
        <dbReference type="Pfam" id="PF01120"/>
    </source>
</evidence>
<dbReference type="GO" id="GO:0004560">
    <property type="term" value="F:alpha-L-fucosidase activity"/>
    <property type="evidence" value="ECO:0007669"/>
    <property type="project" value="InterPro"/>
</dbReference>
<reference evidence="7" key="1">
    <citation type="journal article" date="2015" name="Nature">
        <title>Complex archaea that bridge the gap between prokaryotes and eukaryotes.</title>
        <authorList>
            <person name="Spang A."/>
            <person name="Saw J.H."/>
            <person name="Jorgensen S.L."/>
            <person name="Zaremba-Niedzwiedzka K."/>
            <person name="Martijn J."/>
            <person name="Lind A.E."/>
            <person name="van Eijk R."/>
            <person name="Schleper C."/>
            <person name="Guy L."/>
            <person name="Ettema T.J."/>
        </authorList>
    </citation>
    <scope>NUCLEOTIDE SEQUENCE</scope>
</reference>
<dbReference type="Pfam" id="PF01120">
    <property type="entry name" value="Alpha_L_fucos"/>
    <property type="match status" value="1"/>
</dbReference>
<dbReference type="PANTHER" id="PTHR10030">
    <property type="entry name" value="ALPHA-L-FUCOSIDASE"/>
    <property type="match status" value="1"/>
</dbReference>
<keyword evidence="3" id="KW-0732">Signal</keyword>
<dbReference type="EC" id="3.2.1.51" evidence="2"/>
<dbReference type="AlphaFoldDB" id="A0A0F8Z344"/>
<dbReference type="InterPro" id="IPR017853">
    <property type="entry name" value="GH"/>
</dbReference>
<dbReference type="GO" id="GO:0005764">
    <property type="term" value="C:lysosome"/>
    <property type="evidence" value="ECO:0007669"/>
    <property type="project" value="TreeGrafter"/>
</dbReference>
<dbReference type="GO" id="GO:0006004">
    <property type="term" value="P:fucose metabolic process"/>
    <property type="evidence" value="ECO:0007669"/>
    <property type="project" value="TreeGrafter"/>
</dbReference>
<feature type="domain" description="Glycoside hydrolase family 29 N-terminal" evidence="6">
    <location>
        <begin position="156"/>
        <end position="402"/>
    </location>
</feature>
<keyword evidence="4" id="KW-0378">Hydrolase</keyword>
<dbReference type="Gene3D" id="3.20.20.80">
    <property type="entry name" value="Glycosidases"/>
    <property type="match status" value="1"/>
</dbReference>